<reference evidence="1" key="1">
    <citation type="submission" date="2020-07" db="EMBL/GenBank/DDBJ databases">
        <title>Huge and variable diversity of episymbiotic CPR bacteria and DPANN archaea in groundwater ecosystems.</title>
        <authorList>
            <person name="He C.Y."/>
            <person name="Keren R."/>
            <person name="Whittaker M."/>
            <person name="Farag I.F."/>
            <person name="Doudna J."/>
            <person name="Cate J.H.D."/>
            <person name="Banfield J.F."/>
        </authorList>
    </citation>
    <scope>NUCLEOTIDE SEQUENCE</scope>
    <source>
        <strain evidence="1">NC_groundwater_972_Pr1_S-0.2um_49_27</strain>
    </source>
</reference>
<gene>
    <name evidence="1" type="ORF">HY220_02445</name>
</gene>
<dbReference type="EMBL" id="JACQCQ010000009">
    <property type="protein sequence ID" value="MBI3627581.1"/>
    <property type="molecule type" value="Genomic_DNA"/>
</dbReference>
<comment type="caution">
    <text evidence="1">The sequence shown here is derived from an EMBL/GenBank/DDBJ whole genome shotgun (WGS) entry which is preliminary data.</text>
</comment>
<evidence type="ECO:0000313" key="2">
    <source>
        <dbReference type="Proteomes" id="UP000808388"/>
    </source>
</evidence>
<protein>
    <submittedName>
        <fullName evidence="1">Uncharacterized protein</fullName>
    </submittedName>
</protein>
<organism evidence="1 2">
    <name type="scientific">Candidatus Sungiibacteriota bacterium</name>
    <dbReference type="NCBI Taxonomy" id="2750080"/>
    <lineage>
        <taxon>Bacteria</taxon>
        <taxon>Candidatus Sungiibacteriota</taxon>
    </lineage>
</organism>
<sequence>MTRWLILLLVCSFGFGPISASAFIVVSQRSYENVLLFRTVYRATADYFPRAGKSCEGFEKAVQYQAALALAREMERYAAEGEQEVPRDFFWNHIVGVPESEALKKRTSILFAAGTELVRAWRGEIHHPSCEKDRGILKGHFQWIRDAFIPPDTPRSRESEQSFSQIFQLRGDETRELAGLDLR</sequence>
<dbReference type="Proteomes" id="UP000808388">
    <property type="component" value="Unassembled WGS sequence"/>
</dbReference>
<dbReference type="AlphaFoldDB" id="A0A9D6QYM9"/>
<name>A0A9D6QYM9_9BACT</name>
<evidence type="ECO:0000313" key="1">
    <source>
        <dbReference type="EMBL" id="MBI3627581.1"/>
    </source>
</evidence>
<proteinExistence type="predicted"/>
<accession>A0A9D6QYM9</accession>